<evidence type="ECO:0000259" key="4">
    <source>
        <dbReference type="Pfam" id="PF01408"/>
    </source>
</evidence>
<evidence type="ECO:0000256" key="1">
    <source>
        <dbReference type="ARBA" id="ARBA00010928"/>
    </source>
</evidence>
<dbReference type="InterPro" id="IPR036291">
    <property type="entry name" value="NAD(P)-bd_dom_sf"/>
</dbReference>
<dbReference type="PANTHER" id="PTHR43708">
    <property type="entry name" value="CONSERVED EXPRESSED OXIDOREDUCTASE (EUROFUNG)"/>
    <property type="match status" value="1"/>
</dbReference>
<dbReference type="SUPFAM" id="SSF51735">
    <property type="entry name" value="NAD(P)-binding Rossmann-fold domains"/>
    <property type="match status" value="1"/>
</dbReference>
<dbReference type="InterPro" id="IPR004104">
    <property type="entry name" value="Gfo/Idh/MocA-like_OxRdtase_C"/>
</dbReference>
<dbReference type="GO" id="GO:0016491">
    <property type="term" value="F:oxidoreductase activity"/>
    <property type="evidence" value="ECO:0007669"/>
    <property type="project" value="UniProtKB-KW"/>
</dbReference>
<dbReference type="GO" id="GO:0000166">
    <property type="term" value="F:nucleotide binding"/>
    <property type="evidence" value="ECO:0007669"/>
    <property type="project" value="InterPro"/>
</dbReference>
<name>A0A6J4JUK9_9ACTN</name>
<proteinExistence type="inferred from homology"/>
<reference evidence="6" key="1">
    <citation type="submission" date="2020-02" db="EMBL/GenBank/DDBJ databases">
        <authorList>
            <person name="Meier V. D."/>
        </authorList>
    </citation>
    <scope>NUCLEOTIDE SEQUENCE</scope>
    <source>
        <strain evidence="6">AVDCRST_MAG41</strain>
    </source>
</reference>
<evidence type="ECO:0000256" key="3">
    <source>
        <dbReference type="SAM" id="MobiDB-lite"/>
    </source>
</evidence>
<feature type="domain" description="Gfo/Idh/MocA-like oxidoreductase N-terminal" evidence="4">
    <location>
        <begin position="6"/>
        <end position="110"/>
    </location>
</feature>
<feature type="region of interest" description="Disordered" evidence="3">
    <location>
        <begin position="263"/>
        <end position="284"/>
    </location>
</feature>
<keyword evidence="2" id="KW-0560">Oxidoreductase</keyword>
<comment type="similarity">
    <text evidence="1">Belongs to the Gfo/Idh/MocA family.</text>
</comment>
<sequence length="338" mass="34944">MTGPVGVGLVGYGMAAAALHAPLIGAEPALALRAVVSRDPAKVHRDLPAVRVVSDVDALLADPAIGLVVVAAPTGAHHAVAAAALRAGRHVVVDKPMTATLAEADELVALSGGRLATFHQRRWDSDFLTLAGCLRSGLVGRPATYLARYDRFRPEPVDRWRERPGPGAGLLADLGSHQVDQVLHLFGPPAAVTADVGAQRPGATVDDYYHLVLSYGPLRAILHAGSLVRAPGPRLELHGDAGSYVSGDPDGQIEALLAGRRPGAPGWGSDGDPGTVTTADGARPAERVPGAYGTFYRAMAAAVRGTGPVPVPGEAAREVVRVLELARRSSAEGRTVPL</sequence>
<protein>
    <submittedName>
        <fullName evidence="6">Nucleoside-diphosphate-sugar epimerases</fullName>
    </submittedName>
</protein>
<dbReference type="Pfam" id="PF01408">
    <property type="entry name" value="GFO_IDH_MocA"/>
    <property type="match status" value="1"/>
</dbReference>
<dbReference type="PANTHER" id="PTHR43708:SF5">
    <property type="entry name" value="CONSERVED EXPRESSED OXIDOREDUCTASE (EUROFUNG)-RELATED"/>
    <property type="match status" value="1"/>
</dbReference>
<organism evidence="6">
    <name type="scientific">uncultured Mycobacteriales bacterium</name>
    <dbReference type="NCBI Taxonomy" id="581187"/>
    <lineage>
        <taxon>Bacteria</taxon>
        <taxon>Bacillati</taxon>
        <taxon>Actinomycetota</taxon>
        <taxon>Actinomycetes</taxon>
        <taxon>Mycobacteriales</taxon>
        <taxon>environmental samples</taxon>
    </lineage>
</organism>
<feature type="domain" description="Gfo/Idh/MocA-like oxidoreductase C-terminal" evidence="5">
    <location>
        <begin position="133"/>
        <end position="338"/>
    </location>
</feature>
<dbReference type="EMBL" id="CADCTP010000398">
    <property type="protein sequence ID" value="CAA9288154.1"/>
    <property type="molecule type" value="Genomic_DNA"/>
</dbReference>
<gene>
    <name evidence="6" type="ORF">AVDCRST_MAG41-4171</name>
</gene>
<dbReference type="Pfam" id="PF02894">
    <property type="entry name" value="GFO_IDH_MocA_C"/>
    <property type="match status" value="1"/>
</dbReference>
<evidence type="ECO:0000259" key="5">
    <source>
        <dbReference type="Pfam" id="PF02894"/>
    </source>
</evidence>
<evidence type="ECO:0000256" key="2">
    <source>
        <dbReference type="ARBA" id="ARBA00023002"/>
    </source>
</evidence>
<dbReference type="InterPro" id="IPR000683">
    <property type="entry name" value="Gfo/Idh/MocA-like_OxRdtase_N"/>
</dbReference>
<dbReference type="Gene3D" id="3.40.50.720">
    <property type="entry name" value="NAD(P)-binding Rossmann-like Domain"/>
    <property type="match status" value="1"/>
</dbReference>
<evidence type="ECO:0000313" key="6">
    <source>
        <dbReference type="EMBL" id="CAA9288154.1"/>
    </source>
</evidence>
<accession>A0A6J4JUK9</accession>
<dbReference type="Gene3D" id="3.30.360.10">
    <property type="entry name" value="Dihydrodipicolinate Reductase, domain 2"/>
    <property type="match status" value="1"/>
</dbReference>
<dbReference type="InterPro" id="IPR051317">
    <property type="entry name" value="Gfo/Idh/MocA_oxidoreduct"/>
</dbReference>
<dbReference type="AlphaFoldDB" id="A0A6J4JUK9"/>